<dbReference type="GO" id="GO:1901981">
    <property type="term" value="F:phosphatidylinositol phosphate binding"/>
    <property type="evidence" value="ECO:0007669"/>
    <property type="project" value="TreeGrafter"/>
</dbReference>
<evidence type="ECO:0000256" key="2">
    <source>
        <dbReference type="SAM" id="MobiDB-lite"/>
    </source>
</evidence>
<evidence type="ECO:0000313" key="5">
    <source>
        <dbReference type="Proteomes" id="UP000735302"/>
    </source>
</evidence>
<evidence type="ECO:0000259" key="3">
    <source>
        <dbReference type="SMART" id="SM01175"/>
    </source>
</evidence>
<dbReference type="PANTHER" id="PTHR45971">
    <property type="entry name" value="PHOX (PX) DOMAIN-CONTAINING PROTEIN"/>
    <property type="match status" value="1"/>
</dbReference>
<sequence>MVLAPSRAASAECDSRRSSRRSRSFSSSLGYRATREVEGEQCRPYFAAADTGLYLSSMTKPAEGQSLISYLTSQDFNTCANLEKENAHFHIAEALISAFESMSWNRMMRQSTAAAGPRQAKSASTSSEDEEITELRQRIRIRKREKISEKGRPFPSPSDHSDQHNDAASASHSASTTVPSSRDVSSLSGASSYGSGSEDDERQIDLTMSSTEAQGSLSALRSSGLSLSMASLYSEIELQKSNQQLEMSSMASRSTEGEQQGANSGSAEAVAISLLRRFSEKQLPKASELRWLVSERDAPQSLLPLPASIPVLPDDGDNSVLLQSGRQPRLRGNHEWAPPRAQIIFSVHPTEKRAVVMKRQNYHCAGCGLKVDPAYMKRYRYCEYLGKYFCQCCHTGETSAVIPGRVLERWDFAKYPVSAFSHSLLDRMWQEPLFHVSTINRSLYRRVKALDSIREGRRQLFHLHSLLVVCRRDLKIIKELQKLPAHWVSNEDAYSMEDFMQVELFSPPSIVIVDVIISYVCFLPVPGHPQLCQGLGFICEMCNNPKVIFPFQLDTVVSCQVCQACYHKQCFVPGKCPKCIRMEARRKKTHSVLKLTSVLDL</sequence>
<feature type="compositionally biased region" description="Low complexity" evidence="2">
    <location>
        <begin position="166"/>
        <end position="175"/>
    </location>
</feature>
<dbReference type="EMBL" id="BLXT01001916">
    <property type="protein sequence ID" value="GFN89269.1"/>
    <property type="molecule type" value="Genomic_DNA"/>
</dbReference>
<dbReference type="Pfam" id="PF21054">
    <property type="entry name" value="RUBC_PIKBD"/>
    <property type="match status" value="1"/>
</dbReference>
<gene>
    <name evidence="4" type="ORF">PoB_001577500</name>
</gene>
<comment type="caution">
    <text evidence="4">The sequence shown here is derived from an EMBL/GenBank/DDBJ whole genome shotgun (WGS) entry which is preliminary data.</text>
</comment>
<feature type="region of interest" description="Disordered" evidence="2">
    <location>
        <begin position="1"/>
        <end position="25"/>
    </location>
</feature>
<dbReference type="InterPro" id="IPR052428">
    <property type="entry name" value="Autophagy_HostDef_Reg"/>
</dbReference>
<name>A0AAV3Z1K8_9GAST</name>
<feature type="region of interest" description="Disordered" evidence="2">
    <location>
        <begin position="244"/>
        <end position="265"/>
    </location>
</feature>
<dbReference type="GO" id="GO:0006914">
    <property type="term" value="P:autophagy"/>
    <property type="evidence" value="ECO:0007669"/>
    <property type="project" value="UniProtKB-KW"/>
</dbReference>
<dbReference type="SMART" id="SM01175">
    <property type="entry name" value="DUF4206"/>
    <property type="match status" value="1"/>
</dbReference>
<evidence type="ECO:0000313" key="4">
    <source>
        <dbReference type="EMBL" id="GFN89269.1"/>
    </source>
</evidence>
<feature type="compositionally biased region" description="Low complexity" evidence="2">
    <location>
        <begin position="185"/>
        <end position="196"/>
    </location>
</feature>
<dbReference type="Proteomes" id="UP000735302">
    <property type="component" value="Unassembled WGS sequence"/>
</dbReference>
<dbReference type="PANTHER" id="PTHR45971:SF1">
    <property type="entry name" value="RUBICON, ISOFORM A"/>
    <property type="match status" value="1"/>
</dbReference>
<proteinExistence type="predicted"/>
<dbReference type="AlphaFoldDB" id="A0AAV3Z1K8"/>
<organism evidence="4 5">
    <name type="scientific">Plakobranchus ocellatus</name>
    <dbReference type="NCBI Taxonomy" id="259542"/>
    <lineage>
        <taxon>Eukaryota</taxon>
        <taxon>Metazoa</taxon>
        <taxon>Spiralia</taxon>
        <taxon>Lophotrochozoa</taxon>
        <taxon>Mollusca</taxon>
        <taxon>Gastropoda</taxon>
        <taxon>Heterobranchia</taxon>
        <taxon>Euthyneura</taxon>
        <taxon>Panpulmonata</taxon>
        <taxon>Sacoglossa</taxon>
        <taxon>Placobranchoidea</taxon>
        <taxon>Plakobranchidae</taxon>
        <taxon>Plakobranchus</taxon>
    </lineage>
</organism>
<dbReference type="Pfam" id="PF13901">
    <property type="entry name" value="RH_dom"/>
    <property type="match status" value="1"/>
</dbReference>
<feature type="region of interest" description="Disordered" evidence="2">
    <location>
        <begin position="110"/>
        <end position="201"/>
    </location>
</feature>
<accession>A0AAV3Z1K8</accession>
<evidence type="ECO:0000256" key="1">
    <source>
        <dbReference type="ARBA" id="ARBA00023006"/>
    </source>
</evidence>
<dbReference type="InterPro" id="IPR025258">
    <property type="entry name" value="RH_dom"/>
</dbReference>
<feature type="compositionally biased region" description="Low complexity" evidence="2">
    <location>
        <begin position="1"/>
        <end position="12"/>
    </location>
</feature>
<protein>
    <recommendedName>
        <fullName evidence="3">Rubicon Homology domain-containing protein</fullName>
    </recommendedName>
</protein>
<reference evidence="4 5" key="1">
    <citation type="journal article" date="2021" name="Elife">
        <title>Chloroplast acquisition without the gene transfer in kleptoplastic sea slugs, Plakobranchus ocellatus.</title>
        <authorList>
            <person name="Maeda T."/>
            <person name="Takahashi S."/>
            <person name="Yoshida T."/>
            <person name="Shimamura S."/>
            <person name="Takaki Y."/>
            <person name="Nagai Y."/>
            <person name="Toyoda A."/>
            <person name="Suzuki Y."/>
            <person name="Arimoto A."/>
            <person name="Ishii H."/>
            <person name="Satoh N."/>
            <person name="Nishiyama T."/>
            <person name="Hasebe M."/>
            <person name="Maruyama T."/>
            <person name="Minagawa J."/>
            <person name="Obokata J."/>
            <person name="Shigenobu S."/>
        </authorList>
    </citation>
    <scope>NUCLEOTIDE SEQUENCE [LARGE SCALE GENOMIC DNA]</scope>
</reference>
<dbReference type="InterPro" id="IPR048569">
    <property type="entry name" value="RUBC_PIKBD"/>
</dbReference>
<keyword evidence="5" id="KW-1185">Reference proteome</keyword>
<feature type="domain" description="Rubicon Homology" evidence="3">
    <location>
        <begin position="380"/>
        <end position="586"/>
    </location>
</feature>
<keyword evidence="1" id="KW-0072">Autophagy</keyword>